<dbReference type="Pfam" id="PF02464">
    <property type="entry name" value="CinA"/>
    <property type="match status" value="1"/>
</dbReference>
<keyword evidence="3" id="KW-1185">Reference proteome</keyword>
<protein>
    <submittedName>
        <fullName evidence="2">Nicotinamide-nucleotide amidase</fullName>
        <ecNumber evidence="2">3.5.1.42</ecNumber>
    </submittedName>
</protein>
<proteinExistence type="predicted"/>
<dbReference type="EMBL" id="VHSG01000004">
    <property type="protein sequence ID" value="TQV85275.1"/>
    <property type="molecule type" value="Genomic_DNA"/>
</dbReference>
<evidence type="ECO:0000259" key="1">
    <source>
        <dbReference type="Pfam" id="PF02464"/>
    </source>
</evidence>
<reference evidence="2 3" key="1">
    <citation type="submission" date="2019-06" db="EMBL/GenBank/DDBJ databases">
        <title>Whole genome sequence for Cellvibrionaceae sp. R142.</title>
        <authorList>
            <person name="Wang G."/>
        </authorList>
    </citation>
    <scope>NUCLEOTIDE SEQUENCE [LARGE SCALE GENOMIC DNA]</scope>
    <source>
        <strain evidence="2 3">R142</strain>
    </source>
</reference>
<dbReference type="Proteomes" id="UP000319732">
    <property type="component" value="Unassembled WGS sequence"/>
</dbReference>
<dbReference type="SUPFAM" id="SSF142433">
    <property type="entry name" value="CinA-like"/>
    <property type="match status" value="1"/>
</dbReference>
<evidence type="ECO:0000313" key="2">
    <source>
        <dbReference type="EMBL" id="TQV85275.1"/>
    </source>
</evidence>
<accession>A0A545U726</accession>
<gene>
    <name evidence="2" type="primary">pncC</name>
    <name evidence="2" type="ORF">FKG94_03470</name>
</gene>
<comment type="caution">
    <text evidence="2">The sequence shown here is derived from an EMBL/GenBank/DDBJ whole genome shotgun (WGS) entry which is preliminary data.</text>
</comment>
<evidence type="ECO:0000313" key="3">
    <source>
        <dbReference type="Proteomes" id="UP000319732"/>
    </source>
</evidence>
<sequence length="166" mass="16830">MEAQIHQLAGRLGELLGTGGGTVTTAESCTGGGVAAAITEIPGSSAWFEYGFVTYANTAKSALVGVDPDVLRSHGAVSEPVVSQMARGALAAAAARVAVAVSGIAGPDGGSAEKPVGTVWFAWARDDGRLITAHRVFAGDRAAVRRQAVACALQGLIDTLSAWPER</sequence>
<feature type="domain" description="CinA C-terminal" evidence="1">
    <location>
        <begin position="7"/>
        <end position="159"/>
    </location>
</feature>
<keyword evidence="2" id="KW-0378">Hydrolase</keyword>
<dbReference type="NCBIfam" id="NF002975">
    <property type="entry name" value="PRK03661.1"/>
    <property type="match status" value="1"/>
</dbReference>
<dbReference type="Gene3D" id="3.90.950.20">
    <property type="entry name" value="CinA-like"/>
    <property type="match status" value="1"/>
</dbReference>
<dbReference type="AlphaFoldDB" id="A0A545U726"/>
<dbReference type="InterPro" id="IPR008136">
    <property type="entry name" value="CinA_C"/>
</dbReference>
<dbReference type="GO" id="GO:0019159">
    <property type="term" value="F:nicotinamide-nucleotide amidase activity"/>
    <property type="evidence" value="ECO:0007669"/>
    <property type="project" value="UniProtKB-EC"/>
</dbReference>
<dbReference type="OrthoDB" id="9801454at2"/>
<organism evidence="2 3">
    <name type="scientific">Exilibacterium tricleocarpae</name>
    <dbReference type="NCBI Taxonomy" id="2591008"/>
    <lineage>
        <taxon>Bacteria</taxon>
        <taxon>Pseudomonadati</taxon>
        <taxon>Pseudomonadota</taxon>
        <taxon>Gammaproteobacteria</taxon>
        <taxon>Cellvibrionales</taxon>
        <taxon>Cellvibrionaceae</taxon>
        <taxon>Exilibacterium</taxon>
    </lineage>
</organism>
<dbReference type="NCBIfam" id="TIGR00199">
    <property type="entry name" value="PncC_domain"/>
    <property type="match status" value="1"/>
</dbReference>
<dbReference type="InterPro" id="IPR036653">
    <property type="entry name" value="CinA-like_C"/>
</dbReference>
<dbReference type="EC" id="3.5.1.42" evidence="2"/>
<name>A0A545U726_9GAMM</name>